<accession>A0A0J9XCW3</accession>
<keyword evidence="2 6" id="KW-0812">Transmembrane</keyword>
<feature type="compositionally biased region" description="Polar residues" evidence="5">
    <location>
        <begin position="78"/>
        <end position="92"/>
    </location>
</feature>
<organism evidence="7 8">
    <name type="scientific">Geotrichum candidum</name>
    <name type="common">Oospora lactis</name>
    <name type="synonym">Dipodascus geotrichum</name>
    <dbReference type="NCBI Taxonomy" id="1173061"/>
    <lineage>
        <taxon>Eukaryota</taxon>
        <taxon>Fungi</taxon>
        <taxon>Dikarya</taxon>
        <taxon>Ascomycota</taxon>
        <taxon>Saccharomycotina</taxon>
        <taxon>Dipodascomycetes</taxon>
        <taxon>Dipodascales</taxon>
        <taxon>Dipodascaceae</taxon>
        <taxon>Geotrichum</taxon>
    </lineage>
</organism>
<feature type="transmembrane region" description="Helical" evidence="6">
    <location>
        <begin position="257"/>
        <end position="277"/>
    </location>
</feature>
<feature type="transmembrane region" description="Helical" evidence="6">
    <location>
        <begin position="644"/>
        <end position="666"/>
    </location>
</feature>
<comment type="caution">
    <text evidence="7">The sequence shown here is derived from an EMBL/GenBank/DDBJ whole genome shotgun (WGS) entry which is preliminary data.</text>
</comment>
<evidence type="ECO:0000256" key="1">
    <source>
        <dbReference type="ARBA" id="ARBA00004141"/>
    </source>
</evidence>
<keyword evidence="8" id="KW-1185">Reference proteome</keyword>
<dbReference type="Pfam" id="PF01566">
    <property type="entry name" value="Nramp"/>
    <property type="match status" value="1"/>
</dbReference>
<protein>
    <submittedName>
        <fullName evidence="7">Similar to Saccharomyces cerevisiae YHR050W SMF2 Divalent metal ion transporter involved in manganese homeostasis</fullName>
    </submittedName>
</protein>
<feature type="transmembrane region" description="Helical" evidence="6">
    <location>
        <begin position="406"/>
        <end position="430"/>
    </location>
</feature>
<name>A0A0J9XCW3_GEOCN</name>
<evidence type="ECO:0000256" key="6">
    <source>
        <dbReference type="SAM" id="Phobius"/>
    </source>
</evidence>
<comment type="subcellular location">
    <subcellularLocation>
        <location evidence="1">Membrane</location>
        <topology evidence="1">Multi-pass membrane protein</topology>
    </subcellularLocation>
</comment>
<dbReference type="HAMAP" id="MF_00221">
    <property type="entry name" value="NRAMP"/>
    <property type="match status" value="1"/>
</dbReference>
<sequence length="672" mass="73146">MSPINTLPKDRSTGPSPENSLTNSKDYFQQLGQFQDITEPNSSSSINLEDTQMTSFSKKRLPVDNPPQSGEFTPLRHSPSTNLKQNFGGTSTNNSSDNDSDHLFDDESEDVPFVQHPRAFALPQRYAYLSWTDRIKLASATVAKALIKYAKFIGPGIMVSVAYMDPGNYSTAVSAGALYKYKLLFVVLISNLFAVFLQTLCVKLGSVTGLDLAQNCREHLPRWLCIAIYILAEIAIIATDLAEVVGTAIALNILFNIPLPVGVLLTVIDVLLVLMAYRPNGEMKIVRYFEYLVSFLVALVVICFAIELGNIGPVSAGEIFTGFLPSSELLETQGLYLSCGILGATVMPHSLYLGSGLVQPRLREFDKKHGYYSDAGLTGDDDFEMLKYKPSIYAINYAMTFSIIELVISLFTVAIFINSAILIVAGATLSNTPGAVDADLFSIYDMLQKYLSPAAGTVFALALLFSGQSAGIVCTLSGQMVSEGFLHWSFRPWIRRLITRGLAIAPCLFVALFVGRKGLADVLNASQVVLSLLLPFVSAPLFYFTCKKSIMRVPLHSPVINIPVPDAATADEQHEDHTLSPSATLTETRVPGAPTPVVGSNGFVSIPADSHNDEEELRFSIDSSTSSIVVPEYKDMSNGKYTNIIAVVIFSIVSCLNIFMIVSMAMGADVHF</sequence>
<gene>
    <name evidence="7" type="ORF">BN980_GECA08s02430g</name>
</gene>
<dbReference type="GO" id="GO:0030026">
    <property type="term" value="P:intracellular manganese ion homeostasis"/>
    <property type="evidence" value="ECO:0007669"/>
    <property type="project" value="TreeGrafter"/>
</dbReference>
<feature type="transmembrane region" description="Helical" evidence="6">
    <location>
        <begin position="450"/>
        <end position="476"/>
    </location>
</feature>
<dbReference type="Proteomes" id="UP000242525">
    <property type="component" value="Unassembled WGS sequence"/>
</dbReference>
<dbReference type="PANTHER" id="PTHR11706:SF50">
    <property type="entry name" value="MANGANESE TRANSPORTER SMF2"/>
    <property type="match status" value="1"/>
</dbReference>
<evidence type="ECO:0000313" key="7">
    <source>
        <dbReference type="EMBL" id="CDO54642.1"/>
    </source>
</evidence>
<feature type="compositionally biased region" description="Polar residues" evidence="5">
    <location>
        <begin position="13"/>
        <end position="56"/>
    </location>
</feature>
<reference evidence="7" key="1">
    <citation type="submission" date="2014-03" db="EMBL/GenBank/DDBJ databases">
        <authorList>
            <person name="Casaregola S."/>
        </authorList>
    </citation>
    <scope>NUCLEOTIDE SEQUENCE [LARGE SCALE GENOMIC DNA]</scope>
    <source>
        <strain evidence="7">CLIB 918</strain>
    </source>
</reference>
<feature type="transmembrane region" description="Helical" evidence="6">
    <location>
        <begin position="223"/>
        <end position="251"/>
    </location>
</feature>
<dbReference type="PANTHER" id="PTHR11706">
    <property type="entry name" value="SOLUTE CARRIER PROTEIN FAMILY 11 MEMBER"/>
    <property type="match status" value="1"/>
</dbReference>
<dbReference type="GO" id="GO:0005384">
    <property type="term" value="F:manganese ion transmembrane transporter activity"/>
    <property type="evidence" value="ECO:0007669"/>
    <property type="project" value="TreeGrafter"/>
</dbReference>
<feature type="region of interest" description="Disordered" evidence="5">
    <location>
        <begin position="1"/>
        <end position="105"/>
    </location>
</feature>
<dbReference type="NCBIfam" id="NF037982">
    <property type="entry name" value="Nramp_1"/>
    <property type="match status" value="1"/>
</dbReference>
<dbReference type="AlphaFoldDB" id="A0A0J9XCW3"/>
<feature type="transmembrane region" description="Helical" evidence="6">
    <location>
        <begin position="183"/>
        <end position="202"/>
    </location>
</feature>
<feature type="transmembrane region" description="Helical" evidence="6">
    <location>
        <begin position="527"/>
        <end position="546"/>
    </location>
</feature>
<keyword evidence="3 6" id="KW-1133">Transmembrane helix</keyword>
<dbReference type="GO" id="GO:0015086">
    <property type="term" value="F:cadmium ion transmembrane transporter activity"/>
    <property type="evidence" value="ECO:0007669"/>
    <property type="project" value="TreeGrafter"/>
</dbReference>
<evidence type="ECO:0000256" key="4">
    <source>
        <dbReference type="ARBA" id="ARBA00023136"/>
    </source>
</evidence>
<dbReference type="OrthoDB" id="409173at2759"/>
<keyword evidence="4 6" id="KW-0472">Membrane</keyword>
<dbReference type="STRING" id="1173061.A0A0J9XCW3"/>
<dbReference type="NCBIfam" id="TIGR01197">
    <property type="entry name" value="nramp"/>
    <property type="match status" value="1"/>
</dbReference>
<dbReference type="InterPro" id="IPR001046">
    <property type="entry name" value="NRAMP_fam"/>
</dbReference>
<dbReference type="GO" id="GO:0005886">
    <property type="term" value="C:plasma membrane"/>
    <property type="evidence" value="ECO:0007669"/>
    <property type="project" value="TreeGrafter"/>
</dbReference>
<feature type="transmembrane region" description="Helical" evidence="6">
    <location>
        <begin position="497"/>
        <end position="515"/>
    </location>
</feature>
<dbReference type="EMBL" id="CCBN010000008">
    <property type="protein sequence ID" value="CDO54642.1"/>
    <property type="molecule type" value="Genomic_DNA"/>
</dbReference>
<dbReference type="GO" id="GO:0034755">
    <property type="term" value="P:iron ion transmembrane transport"/>
    <property type="evidence" value="ECO:0007669"/>
    <property type="project" value="TreeGrafter"/>
</dbReference>
<evidence type="ECO:0000256" key="2">
    <source>
        <dbReference type="ARBA" id="ARBA00022692"/>
    </source>
</evidence>
<feature type="transmembrane region" description="Helical" evidence="6">
    <location>
        <begin position="289"/>
        <end position="314"/>
    </location>
</feature>
<evidence type="ECO:0000313" key="8">
    <source>
        <dbReference type="Proteomes" id="UP000242525"/>
    </source>
</evidence>
<feature type="transmembrane region" description="Helical" evidence="6">
    <location>
        <begin position="334"/>
        <end position="358"/>
    </location>
</feature>
<dbReference type="PRINTS" id="PR00447">
    <property type="entry name" value="NATRESASSCMP"/>
</dbReference>
<evidence type="ECO:0000256" key="3">
    <source>
        <dbReference type="ARBA" id="ARBA00022989"/>
    </source>
</evidence>
<evidence type="ECO:0000256" key="5">
    <source>
        <dbReference type="SAM" id="MobiDB-lite"/>
    </source>
</evidence>
<proteinExistence type="inferred from homology"/>